<name>A0A1E4TUU3_PACTA</name>
<proteinExistence type="predicted"/>
<gene>
    <name evidence="2" type="ORF">PACTADRAFT_34118</name>
</gene>
<dbReference type="STRING" id="669874.A0A1E4TUU3"/>
<keyword evidence="3" id="KW-1185">Reference proteome</keyword>
<evidence type="ECO:0008006" key="4">
    <source>
        <dbReference type="Google" id="ProtNLM"/>
    </source>
</evidence>
<protein>
    <recommendedName>
        <fullName evidence="4">Alpha-1,2-mannosyltransferase</fullName>
    </recommendedName>
</protein>
<reference evidence="3" key="1">
    <citation type="submission" date="2016-05" db="EMBL/GenBank/DDBJ databases">
        <title>Comparative genomics of biotechnologically important yeasts.</title>
        <authorList>
            <consortium name="DOE Joint Genome Institute"/>
            <person name="Riley R."/>
            <person name="Haridas S."/>
            <person name="Wolfe K.H."/>
            <person name="Lopes M.R."/>
            <person name="Hittinger C.T."/>
            <person name="Goker M."/>
            <person name="Salamov A."/>
            <person name="Wisecaver J."/>
            <person name="Long T.M."/>
            <person name="Aerts A.L."/>
            <person name="Barry K."/>
            <person name="Choi C."/>
            <person name="Clum A."/>
            <person name="Coughlan A.Y."/>
            <person name="Deshpande S."/>
            <person name="Douglass A.P."/>
            <person name="Hanson S.J."/>
            <person name="Klenk H.-P."/>
            <person name="Labutti K."/>
            <person name="Lapidus A."/>
            <person name="Lindquist E."/>
            <person name="Lipzen A."/>
            <person name="Meier-Kolthoff J.P."/>
            <person name="Ohm R.A."/>
            <person name="Otillar R.P."/>
            <person name="Pangilinan J."/>
            <person name="Peng Y."/>
            <person name="Rokas A."/>
            <person name="Rosa C.A."/>
            <person name="Scheuner C."/>
            <person name="Sibirny A.A."/>
            <person name="Slot J.C."/>
            <person name="Stielow J.B."/>
            <person name="Sun H."/>
            <person name="Kurtzman C.P."/>
            <person name="Blackwell M."/>
            <person name="Grigoriev I.V."/>
            <person name="Jeffries T.W."/>
        </authorList>
    </citation>
    <scope>NUCLEOTIDE SEQUENCE [LARGE SCALE GENOMIC DNA]</scope>
    <source>
        <strain evidence="3">NRRL Y-2460</strain>
    </source>
</reference>
<dbReference type="Proteomes" id="UP000094236">
    <property type="component" value="Unassembled WGS sequence"/>
</dbReference>
<dbReference type="OrthoDB" id="497541at2759"/>
<feature type="transmembrane region" description="Helical" evidence="1">
    <location>
        <begin position="30"/>
        <end position="51"/>
    </location>
</feature>
<organism evidence="2 3">
    <name type="scientific">Pachysolen tannophilus NRRL Y-2460</name>
    <dbReference type="NCBI Taxonomy" id="669874"/>
    <lineage>
        <taxon>Eukaryota</taxon>
        <taxon>Fungi</taxon>
        <taxon>Dikarya</taxon>
        <taxon>Ascomycota</taxon>
        <taxon>Saccharomycotina</taxon>
        <taxon>Pichiomycetes</taxon>
        <taxon>Pachysolenaceae</taxon>
        <taxon>Pachysolen</taxon>
    </lineage>
</organism>
<evidence type="ECO:0000256" key="1">
    <source>
        <dbReference type="SAM" id="Phobius"/>
    </source>
</evidence>
<dbReference type="InterPro" id="IPR021848">
    <property type="entry name" value="HODM_asu-like"/>
</dbReference>
<evidence type="ECO:0000313" key="3">
    <source>
        <dbReference type="Proteomes" id="UP000094236"/>
    </source>
</evidence>
<keyword evidence="1" id="KW-0812">Transmembrane</keyword>
<evidence type="ECO:0000313" key="2">
    <source>
        <dbReference type="EMBL" id="ODV95553.1"/>
    </source>
</evidence>
<dbReference type="EMBL" id="KV454014">
    <property type="protein sequence ID" value="ODV95553.1"/>
    <property type="molecule type" value="Genomic_DNA"/>
</dbReference>
<accession>A0A1E4TUU3</accession>
<dbReference type="Pfam" id="PF11927">
    <property type="entry name" value="HODM_asu-like"/>
    <property type="match status" value="1"/>
</dbReference>
<sequence length="420" mass="49177">MGVTQSLYKNISERVYEFNKSSGNNGVPGIQLILLGIILSILSSSLTLKYLHKQKFKSSIKPLPAKLANNKERRWGHWKPEAFKAPIPKPYPDWDFKTTRPIPYRAFKHKYFVNMGIRSMDWNEWIELDNEWQKYHDLKLHRIATKNEQLYGTEPEARPAALELLNEFYQYLPNRYPKLFKQTTIGLDNLVTGESFNFFDHPLQEDPMLMIAKLIQDDIAVMVEAEDGNYYLKAGAIMLAGFWRLKDKLHLCLSDIHTSGDVPKYSTHLKAGMEKFFQRQTCDKPVVRNNYFIQTDNNLAWSDSIGDESNDSIGWYTAPKVKNIENCYFRSERQSVRRLPISGAMIFTVRTYFLPVEELCKEPFVPRRLFDGINSWDEDVKEYKGYEAFKDILMPYLEKKAKEQEAQGYTIENEKNCYPY</sequence>
<dbReference type="AlphaFoldDB" id="A0A1E4TUU3"/>
<keyword evidence="1" id="KW-1133">Transmembrane helix</keyword>
<keyword evidence="1" id="KW-0472">Membrane</keyword>